<dbReference type="Proteomes" id="UP000324222">
    <property type="component" value="Unassembled WGS sequence"/>
</dbReference>
<organism evidence="1 2">
    <name type="scientific">Portunus trituberculatus</name>
    <name type="common">Swimming crab</name>
    <name type="synonym">Neptunus trituberculatus</name>
    <dbReference type="NCBI Taxonomy" id="210409"/>
    <lineage>
        <taxon>Eukaryota</taxon>
        <taxon>Metazoa</taxon>
        <taxon>Ecdysozoa</taxon>
        <taxon>Arthropoda</taxon>
        <taxon>Crustacea</taxon>
        <taxon>Multicrustacea</taxon>
        <taxon>Malacostraca</taxon>
        <taxon>Eumalacostraca</taxon>
        <taxon>Eucarida</taxon>
        <taxon>Decapoda</taxon>
        <taxon>Pleocyemata</taxon>
        <taxon>Brachyura</taxon>
        <taxon>Eubrachyura</taxon>
        <taxon>Portunoidea</taxon>
        <taxon>Portunidae</taxon>
        <taxon>Portuninae</taxon>
        <taxon>Portunus</taxon>
    </lineage>
</organism>
<proteinExistence type="predicted"/>
<keyword evidence="2" id="KW-1185">Reference proteome</keyword>
<sequence length="95" mass="10751">MTVTQSKTQEGQIAAALSNPKSINFIPEILLKMPIFNEIRYILQVFSPPVTERRQRALITHPPHSRVRRNTAVDFNVKEGILIKLVTLWGQSKGA</sequence>
<dbReference type="EMBL" id="VSRR010011165">
    <property type="protein sequence ID" value="MPC52806.1"/>
    <property type="molecule type" value="Genomic_DNA"/>
</dbReference>
<name>A0A5B7G5T2_PORTR</name>
<reference evidence="1 2" key="1">
    <citation type="submission" date="2019-05" db="EMBL/GenBank/DDBJ databases">
        <title>Another draft genome of Portunus trituberculatus and its Hox gene families provides insights of decapod evolution.</title>
        <authorList>
            <person name="Jeong J.-H."/>
            <person name="Song I."/>
            <person name="Kim S."/>
            <person name="Choi T."/>
            <person name="Kim D."/>
            <person name="Ryu S."/>
            <person name="Kim W."/>
        </authorList>
    </citation>
    <scope>NUCLEOTIDE SEQUENCE [LARGE SCALE GENOMIC DNA]</scope>
    <source>
        <tissue evidence="1">Muscle</tissue>
    </source>
</reference>
<accession>A0A5B7G5T2</accession>
<comment type="caution">
    <text evidence="1">The sequence shown here is derived from an EMBL/GenBank/DDBJ whole genome shotgun (WGS) entry which is preliminary data.</text>
</comment>
<protein>
    <submittedName>
        <fullName evidence="1">Uncharacterized protein</fullName>
    </submittedName>
</protein>
<evidence type="ECO:0000313" key="2">
    <source>
        <dbReference type="Proteomes" id="UP000324222"/>
    </source>
</evidence>
<dbReference type="AlphaFoldDB" id="A0A5B7G5T2"/>
<evidence type="ECO:0000313" key="1">
    <source>
        <dbReference type="EMBL" id="MPC52806.1"/>
    </source>
</evidence>
<gene>
    <name evidence="1" type="ORF">E2C01_046684</name>
</gene>